<evidence type="ECO:0000259" key="2">
    <source>
        <dbReference type="PROSITE" id="PS51186"/>
    </source>
</evidence>
<keyword evidence="4" id="KW-1185">Reference proteome</keyword>
<comment type="caution">
    <text evidence="3">The sequence shown here is derived from an EMBL/GenBank/DDBJ whole genome shotgun (WGS) entry which is preliminary data.</text>
</comment>
<feature type="domain" description="N-acetyltransferase" evidence="2">
    <location>
        <begin position="113"/>
        <end position="259"/>
    </location>
</feature>
<evidence type="ECO:0000256" key="1">
    <source>
        <dbReference type="SAM" id="MobiDB-lite"/>
    </source>
</evidence>
<gene>
    <name evidence="3" type="ORF">GA0070562_0582</name>
</gene>
<reference evidence="3 4" key="1">
    <citation type="submission" date="2016-06" db="EMBL/GenBank/DDBJ databases">
        <authorList>
            <person name="Varghese N."/>
            <person name="Submissions Spin"/>
        </authorList>
    </citation>
    <scope>NUCLEOTIDE SEQUENCE [LARGE SCALE GENOMIC DNA]</scope>
    <source>
        <strain evidence="3 4">DSM 45142</strain>
    </source>
</reference>
<evidence type="ECO:0000313" key="3">
    <source>
        <dbReference type="EMBL" id="SCF14461.1"/>
    </source>
</evidence>
<dbReference type="InterPro" id="IPR000182">
    <property type="entry name" value="GNAT_dom"/>
</dbReference>
<dbReference type="Gene3D" id="3.40.630.30">
    <property type="match status" value="1"/>
</dbReference>
<dbReference type="EMBL" id="FMCQ01000012">
    <property type="protein sequence ID" value="SCF14461.1"/>
    <property type="molecule type" value="Genomic_DNA"/>
</dbReference>
<dbReference type="PROSITE" id="PS51186">
    <property type="entry name" value="GNAT"/>
    <property type="match status" value="1"/>
</dbReference>
<accession>A0ABY0KUW9</accession>
<organism evidence="3 4">
    <name type="scientific">Micromonospora tulbaghiae</name>
    <dbReference type="NCBI Taxonomy" id="479978"/>
    <lineage>
        <taxon>Bacteria</taxon>
        <taxon>Bacillati</taxon>
        <taxon>Actinomycetota</taxon>
        <taxon>Actinomycetes</taxon>
        <taxon>Micromonosporales</taxon>
        <taxon>Micromonosporaceae</taxon>
        <taxon>Micromonospora</taxon>
    </lineage>
</organism>
<protein>
    <recommendedName>
        <fullName evidence="2">N-acetyltransferase domain-containing protein</fullName>
    </recommendedName>
</protein>
<proteinExistence type="predicted"/>
<evidence type="ECO:0000313" key="4">
    <source>
        <dbReference type="Proteomes" id="UP000199405"/>
    </source>
</evidence>
<dbReference type="SUPFAM" id="SSF55729">
    <property type="entry name" value="Acyl-CoA N-acyltransferases (Nat)"/>
    <property type="match status" value="1"/>
</dbReference>
<dbReference type="Proteomes" id="UP000199405">
    <property type="component" value="Unassembled WGS sequence"/>
</dbReference>
<dbReference type="InterPro" id="IPR016181">
    <property type="entry name" value="Acyl_CoA_acyltransferase"/>
</dbReference>
<sequence>MCRRTHWADSLGSGGEPRIDLQATWTIRAGKSLIMSSALADILNAAAHGHFPAPDGGTTVVPQPNHRDAGVIAFTAHSVVFTDEDPLWVRGVLAALDCDALAATMNPGFLSALLGRTGRSMDTIDLLTVASPLAGAPPLRLTELLEADHPRAGRARHRRDSIRVWAADGGVIVLGQGVAGRWEASIEVDEGLRHQGLGRSLALAARHLVPDRQPVWSQQAAGNARSVRAFQAAGFRAVGAEALLLPGRRAAGSPTDPVGGHGPVAQQHGIGVDRIGAGGPRSRTAFWTSS</sequence>
<feature type="region of interest" description="Disordered" evidence="1">
    <location>
        <begin position="262"/>
        <end position="290"/>
    </location>
</feature>
<name>A0ABY0KUW9_9ACTN</name>